<organism evidence="1 2">
    <name type="scientific">Fusarium falciforme</name>
    <dbReference type="NCBI Taxonomy" id="195108"/>
    <lineage>
        <taxon>Eukaryota</taxon>
        <taxon>Fungi</taxon>
        <taxon>Dikarya</taxon>
        <taxon>Ascomycota</taxon>
        <taxon>Pezizomycotina</taxon>
        <taxon>Sordariomycetes</taxon>
        <taxon>Hypocreomycetidae</taxon>
        <taxon>Hypocreales</taxon>
        <taxon>Nectriaceae</taxon>
        <taxon>Fusarium</taxon>
        <taxon>Fusarium solani species complex</taxon>
    </lineage>
</organism>
<evidence type="ECO:0000313" key="2">
    <source>
        <dbReference type="Proteomes" id="UP001152087"/>
    </source>
</evidence>
<evidence type="ECO:0008006" key="3">
    <source>
        <dbReference type="Google" id="ProtNLM"/>
    </source>
</evidence>
<protein>
    <recommendedName>
        <fullName evidence="3">DNA2/NAM7 helicase-like C-terminal domain-containing protein</fullName>
    </recommendedName>
</protein>
<dbReference type="Gene3D" id="3.40.50.300">
    <property type="entry name" value="P-loop containing nucleotide triphosphate hydrolases"/>
    <property type="match status" value="1"/>
</dbReference>
<dbReference type="AlphaFoldDB" id="A0A9W8RKF7"/>
<gene>
    <name evidence="1" type="ORF">NW755_000986</name>
</gene>
<dbReference type="EMBL" id="JAOQAV010000001">
    <property type="protein sequence ID" value="KAJ4198299.1"/>
    <property type="molecule type" value="Genomic_DNA"/>
</dbReference>
<keyword evidence="2" id="KW-1185">Reference proteome</keyword>
<name>A0A9W8RKF7_9HYPO</name>
<sequence length="126" mass="13536">MGTTGRSGPGFIADEQRLNVILSRQKTGLLVVGDIDDAGSLGKDKKKKGKGTQMVTFGANGEAIYVGSDTLRNMYKALMECQLTTTSEELKQKAKKLEIKLKSDVVTAAANECLQGQIQLNSPVNM</sequence>
<proteinExistence type="predicted"/>
<reference evidence="1" key="1">
    <citation type="submission" date="2022-09" db="EMBL/GenBank/DDBJ databases">
        <title>Fusarium specimens isolated from Avocado Roots.</title>
        <authorList>
            <person name="Stajich J."/>
            <person name="Roper C."/>
            <person name="Heimlech-Rivalta G."/>
        </authorList>
    </citation>
    <scope>NUCLEOTIDE SEQUENCE</scope>
    <source>
        <strain evidence="1">A02</strain>
    </source>
</reference>
<accession>A0A9W8RKF7</accession>
<comment type="caution">
    <text evidence="1">The sequence shown here is derived from an EMBL/GenBank/DDBJ whole genome shotgun (WGS) entry which is preliminary data.</text>
</comment>
<dbReference type="Proteomes" id="UP001152087">
    <property type="component" value="Unassembled WGS sequence"/>
</dbReference>
<evidence type="ECO:0000313" key="1">
    <source>
        <dbReference type="EMBL" id="KAJ4198299.1"/>
    </source>
</evidence>
<dbReference type="InterPro" id="IPR027417">
    <property type="entry name" value="P-loop_NTPase"/>
</dbReference>